<organism evidence="1 2">
    <name type="scientific">Pectobacterium phage CX5</name>
    <dbReference type="NCBI Taxonomy" id="2652426"/>
    <lineage>
        <taxon>Viruses</taxon>
        <taxon>Duplodnaviria</taxon>
        <taxon>Heunggongvirae</taxon>
        <taxon>Uroviricota</taxon>
        <taxon>Caudoviricetes</taxon>
        <taxon>Autographivirales</taxon>
        <taxon>Autoscriptoviridae</taxon>
        <taxon>Corkvirinae</taxon>
        <taxon>Kotilavirus</taxon>
        <taxon>Kotilavirus CX5</taxon>
    </lineage>
</organism>
<accession>A0A5P8D3J7</accession>
<evidence type="ECO:0000313" key="2">
    <source>
        <dbReference type="Proteomes" id="UP000326650"/>
    </source>
</evidence>
<evidence type="ECO:0000313" key="1">
    <source>
        <dbReference type="EMBL" id="QFP93597.1"/>
    </source>
</evidence>
<name>A0A5P8D3J7_9CAUD</name>
<sequence length="42" mass="5147">MYQIQYRVNGAWVNGNTYPTHKEAEAYARQTRRDYQIKKLRK</sequence>
<reference evidence="1 2" key="1">
    <citation type="submission" date="2019-08" db="EMBL/GenBank/DDBJ databases">
        <title>Six bacteriophages against potato bacterial diseases.</title>
        <authorList>
            <person name="Zhang X."/>
            <person name="Kering K."/>
        </authorList>
    </citation>
    <scope>NUCLEOTIDE SEQUENCE [LARGE SCALE GENOMIC DNA]</scope>
</reference>
<protein>
    <submittedName>
        <fullName evidence="1">Uncharacterized protein</fullName>
    </submittedName>
</protein>
<dbReference type="Proteomes" id="UP000326650">
    <property type="component" value="Segment"/>
</dbReference>
<proteinExistence type="predicted"/>
<keyword evidence="2" id="KW-1185">Reference proteome</keyword>
<dbReference type="EMBL" id="MN270887">
    <property type="protein sequence ID" value="QFP93597.1"/>
    <property type="molecule type" value="Genomic_DNA"/>
</dbReference>